<dbReference type="SUPFAM" id="SSF57625">
    <property type="entry name" value="Invertebrate chitin-binding proteins"/>
    <property type="match status" value="4"/>
</dbReference>
<evidence type="ECO:0000259" key="7">
    <source>
        <dbReference type="PROSITE" id="PS50940"/>
    </source>
</evidence>
<evidence type="ECO:0000256" key="3">
    <source>
        <dbReference type="ARBA" id="ARBA00022737"/>
    </source>
</evidence>
<dbReference type="Gene3D" id="2.170.140.10">
    <property type="entry name" value="Chitin binding domain"/>
    <property type="match status" value="4"/>
</dbReference>
<gene>
    <name evidence="8" type="ORF">DIABBA_LOCUS8349</name>
</gene>
<keyword evidence="4" id="KW-1015">Disulfide bond</keyword>
<dbReference type="Pfam" id="PF01607">
    <property type="entry name" value="CBM_14"/>
    <property type="match status" value="4"/>
</dbReference>
<evidence type="ECO:0000313" key="9">
    <source>
        <dbReference type="Proteomes" id="UP001153709"/>
    </source>
</evidence>
<feature type="domain" description="Chitin-binding type-2" evidence="7">
    <location>
        <begin position="244"/>
        <end position="299"/>
    </location>
</feature>
<keyword evidence="2" id="KW-0732">Signal</keyword>
<evidence type="ECO:0000256" key="2">
    <source>
        <dbReference type="ARBA" id="ARBA00022729"/>
    </source>
</evidence>
<reference evidence="8" key="1">
    <citation type="submission" date="2022-01" db="EMBL/GenBank/DDBJ databases">
        <authorList>
            <person name="King R."/>
        </authorList>
    </citation>
    <scope>NUCLEOTIDE SEQUENCE</scope>
</reference>
<dbReference type="InterPro" id="IPR036508">
    <property type="entry name" value="Chitin-bd_dom_sf"/>
</dbReference>
<feature type="domain" description="Chitin-binding type-2" evidence="7">
    <location>
        <begin position="185"/>
        <end position="238"/>
    </location>
</feature>
<evidence type="ECO:0000256" key="5">
    <source>
        <dbReference type="ARBA" id="ARBA00023180"/>
    </source>
</evidence>
<proteinExistence type="predicted"/>
<feature type="region of interest" description="Disordered" evidence="6">
    <location>
        <begin position="155"/>
        <end position="176"/>
    </location>
</feature>
<evidence type="ECO:0000256" key="6">
    <source>
        <dbReference type="SAM" id="MobiDB-lite"/>
    </source>
</evidence>
<feature type="domain" description="Chitin-binding type-2" evidence="7">
    <location>
        <begin position="99"/>
        <end position="154"/>
    </location>
</feature>
<dbReference type="Proteomes" id="UP001153709">
    <property type="component" value="Chromosome 5"/>
</dbReference>
<dbReference type="PANTHER" id="PTHR23301">
    <property type="entry name" value="CHITIN BINDING PERITROPHIN-A"/>
    <property type="match status" value="1"/>
</dbReference>
<feature type="non-terminal residue" evidence="8">
    <location>
        <position position="1"/>
    </location>
</feature>
<dbReference type="PROSITE" id="PS50940">
    <property type="entry name" value="CHIT_BIND_II"/>
    <property type="match status" value="4"/>
</dbReference>
<feature type="domain" description="Chitin-binding type-2" evidence="7">
    <location>
        <begin position="42"/>
        <end position="97"/>
    </location>
</feature>
<dbReference type="EMBL" id="OU898280">
    <property type="protein sequence ID" value="CAG9835113.1"/>
    <property type="molecule type" value="Genomic_DNA"/>
</dbReference>
<keyword evidence="9" id="KW-1185">Reference proteome</keyword>
<evidence type="ECO:0000256" key="1">
    <source>
        <dbReference type="ARBA" id="ARBA00022669"/>
    </source>
</evidence>
<dbReference type="InterPro" id="IPR051940">
    <property type="entry name" value="Chitin_bind-dev_reg"/>
</dbReference>
<name>A0A9N9T400_DIABA</name>
<dbReference type="PANTHER" id="PTHR23301:SF0">
    <property type="entry name" value="CHITIN-BINDING TYPE-2 DOMAIN-CONTAINING PROTEIN-RELATED"/>
    <property type="match status" value="1"/>
</dbReference>
<sequence>FASLVITKQQKECIVILDLLALLTICIVSSKGTPYPQFKTPDPDCIKNGTKYYPDPYNCTQYYVCDVHNQKVLKECTQGKWWNDLIQACDVIQDGVCWDPDCEKQQYWPNVYDCSKYYECNTEGEKVEMQCPADLLWNPLLTTCDRPENVDCSWTVGPTQPTTPPTTPTTTPTTRATTLPTVDPSLRCDKDGEYFPDTTNCQAFYECIDGVKQHDICPDPLLWNVHVPGCTVDSDCSQVYGTTPVYCDNGSLTGDVDDCHRFFICQNNHWVGPLQCPNDLYWSEKSKGCVKIEDSDCPKVAKK</sequence>
<keyword evidence="3" id="KW-0677">Repeat</keyword>
<dbReference type="GO" id="GO:0008061">
    <property type="term" value="F:chitin binding"/>
    <property type="evidence" value="ECO:0007669"/>
    <property type="project" value="UniProtKB-KW"/>
</dbReference>
<protein>
    <recommendedName>
        <fullName evidence="7">Chitin-binding type-2 domain-containing protein</fullName>
    </recommendedName>
</protein>
<dbReference type="AlphaFoldDB" id="A0A9N9T400"/>
<dbReference type="InterPro" id="IPR002557">
    <property type="entry name" value="Chitin-bd_dom"/>
</dbReference>
<keyword evidence="1" id="KW-0147">Chitin-binding</keyword>
<dbReference type="OrthoDB" id="6750620at2759"/>
<accession>A0A9N9T400</accession>
<organism evidence="8 9">
    <name type="scientific">Diabrotica balteata</name>
    <name type="common">Banded cucumber beetle</name>
    <dbReference type="NCBI Taxonomy" id="107213"/>
    <lineage>
        <taxon>Eukaryota</taxon>
        <taxon>Metazoa</taxon>
        <taxon>Ecdysozoa</taxon>
        <taxon>Arthropoda</taxon>
        <taxon>Hexapoda</taxon>
        <taxon>Insecta</taxon>
        <taxon>Pterygota</taxon>
        <taxon>Neoptera</taxon>
        <taxon>Endopterygota</taxon>
        <taxon>Coleoptera</taxon>
        <taxon>Polyphaga</taxon>
        <taxon>Cucujiformia</taxon>
        <taxon>Chrysomeloidea</taxon>
        <taxon>Chrysomelidae</taxon>
        <taxon>Galerucinae</taxon>
        <taxon>Diabroticina</taxon>
        <taxon>Diabroticites</taxon>
        <taxon>Diabrotica</taxon>
    </lineage>
</organism>
<evidence type="ECO:0000256" key="4">
    <source>
        <dbReference type="ARBA" id="ARBA00023157"/>
    </source>
</evidence>
<dbReference type="GO" id="GO:0005576">
    <property type="term" value="C:extracellular region"/>
    <property type="evidence" value="ECO:0007669"/>
    <property type="project" value="InterPro"/>
</dbReference>
<dbReference type="SMART" id="SM00494">
    <property type="entry name" value="ChtBD2"/>
    <property type="match status" value="4"/>
</dbReference>
<evidence type="ECO:0000313" key="8">
    <source>
        <dbReference type="EMBL" id="CAG9835113.1"/>
    </source>
</evidence>
<keyword evidence="5" id="KW-0325">Glycoprotein</keyword>